<dbReference type="PROSITE" id="PS00107">
    <property type="entry name" value="PROTEIN_KINASE_ATP"/>
    <property type="match status" value="1"/>
</dbReference>
<dbReference type="GO" id="GO:0005886">
    <property type="term" value="C:plasma membrane"/>
    <property type="evidence" value="ECO:0007669"/>
    <property type="project" value="TreeGrafter"/>
</dbReference>
<evidence type="ECO:0000256" key="3">
    <source>
        <dbReference type="ARBA" id="ARBA00022527"/>
    </source>
</evidence>
<dbReference type="SUPFAM" id="SSF56112">
    <property type="entry name" value="Protein kinase-like (PK-like)"/>
    <property type="match status" value="1"/>
</dbReference>
<dbReference type="Gene3D" id="1.10.533.10">
    <property type="entry name" value="Death Domain, Fas"/>
    <property type="match status" value="1"/>
</dbReference>
<dbReference type="InterPro" id="IPR001245">
    <property type="entry name" value="Ser-Thr/Tyr_kinase_cat_dom"/>
</dbReference>
<feature type="domain" description="Protein kinase" evidence="12">
    <location>
        <begin position="204"/>
        <end position="498"/>
    </location>
</feature>
<dbReference type="EC" id="2.7.11.1" evidence="2"/>
<sequence length="502" mass="55824">MEKSIDETCLIHEMPYEIMRDLCSILDSGEIWIEIVPYMPGIGNNDVEGCKRYGNAEKAGYGATWLLLRVWASKGYSILDLYIVFAHAKMVRCMEIMKALINPKHYYLQQLCLGGGVASAPRISANNTSQSSSKGQQNWSMIGSRNSGTEPLSSSVRPPHATASSSAETASSSTTDDSSARIFTGLQNTPQVSYSELELATDNFSRNNMVGKGGYGVVYRGEWKQTKVAVKRLHAGAADRGNQFEKERLRQSLQELRTLAKYRHDNILPLYAFSLDGPEPCLVYQFMANGSLEDRILCREGTAPLNWRQKLDIAEGAARGLHFLHTIGRTPIIHGDVKTANILLDKHLEPKLGDFGLSRDGQVEADVEEKFPLIASHIKGTLAYLPPEFITSKILSTKLDVYSFGVVLLELAAGLRAYVDTREPHGLAEYCAMLSEKNDRKPNALFVALVDKRTPSINPEVDKAFFSRLLRLGLQCSRKERSDRPAFKEIVEELAKNIDSNK</sequence>
<evidence type="ECO:0000256" key="6">
    <source>
        <dbReference type="ARBA" id="ARBA00022777"/>
    </source>
</evidence>
<dbReference type="CDD" id="cd14066">
    <property type="entry name" value="STKc_IRAK"/>
    <property type="match status" value="1"/>
</dbReference>
<evidence type="ECO:0000256" key="5">
    <source>
        <dbReference type="ARBA" id="ARBA00022741"/>
    </source>
</evidence>
<dbReference type="SMART" id="SM00220">
    <property type="entry name" value="S_TKc"/>
    <property type="match status" value="1"/>
</dbReference>
<evidence type="ECO:0000256" key="4">
    <source>
        <dbReference type="ARBA" id="ARBA00022679"/>
    </source>
</evidence>
<feature type="region of interest" description="Disordered" evidence="11">
    <location>
        <begin position="124"/>
        <end position="179"/>
    </location>
</feature>
<dbReference type="PROSITE" id="PS00108">
    <property type="entry name" value="PROTEIN_KINASE_ST"/>
    <property type="match status" value="1"/>
</dbReference>
<reference evidence="14" key="1">
    <citation type="submission" date="2024-02" db="UniProtKB">
        <authorList>
            <consortium name="WormBaseParasite"/>
        </authorList>
    </citation>
    <scope>IDENTIFICATION</scope>
</reference>
<dbReference type="Gene3D" id="1.10.510.10">
    <property type="entry name" value="Transferase(Phosphotransferase) domain 1"/>
    <property type="match status" value="1"/>
</dbReference>
<evidence type="ECO:0000256" key="8">
    <source>
        <dbReference type="ARBA" id="ARBA00047899"/>
    </source>
</evidence>
<dbReference type="PANTHER" id="PTHR27001:SF939">
    <property type="entry name" value="INTERLEUKIN 1 RECEPTOR ASSOCIATED KINASE 1"/>
    <property type="match status" value="1"/>
</dbReference>
<proteinExistence type="inferred from homology"/>
<keyword evidence="7 10" id="KW-0067">ATP-binding</keyword>
<comment type="similarity">
    <text evidence="1">Belongs to the protein kinase superfamily. TKL Ser/Thr protein kinase family. Pelle subfamily.</text>
</comment>
<keyword evidence="13" id="KW-1185">Reference proteome</keyword>
<feature type="binding site" evidence="10">
    <location>
        <position position="231"/>
    </location>
    <ligand>
        <name>ATP</name>
        <dbReference type="ChEBI" id="CHEBI:30616"/>
    </ligand>
</feature>
<name>A0AAF3JAI0_9BILA</name>
<dbReference type="GO" id="GO:0009893">
    <property type="term" value="P:positive regulation of metabolic process"/>
    <property type="evidence" value="ECO:0007669"/>
    <property type="project" value="UniProtKB-ARBA"/>
</dbReference>
<comment type="catalytic activity">
    <reaction evidence="9">
        <text>L-seryl-[protein] + ATP = O-phospho-L-seryl-[protein] + ADP + H(+)</text>
        <dbReference type="Rhea" id="RHEA:17989"/>
        <dbReference type="Rhea" id="RHEA-COMP:9863"/>
        <dbReference type="Rhea" id="RHEA-COMP:11604"/>
        <dbReference type="ChEBI" id="CHEBI:15378"/>
        <dbReference type="ChEBI" id="CHEBI:29999"/>
        <dbReference type="ChEBI" id="CHEBI:30616"/>
        <dbReference type="ChEBI" id="CHEBI:83421"/>
        <dbReference type="ChEBI" id="CHEBI:456216"/>
        <dbReference type="EC" id="2.7.11.1"/>
    </reaction>
</comment>
<keyword evidence="4" id="KW-0808">Transferase</keyword>
<dbReference type="PROSITE" id="PS50011">
    <property type="entry name" value="PROTEIN_KINASE_DOM"/>
    <property type="match status" value="1"/>
</dbReference>
<dbReference type="GO" id="GO:0005524">
    <property type="term" value="F:ATP binding"/>
    <property type="evidence" value="ECO:0007669"/>
    <property type="project" value="UniProtKB-UniRule"/>
</dbReference>
<evidence type="ECO:0000256" key="2">
    <source>
        <dbReference type="ARBA" id="ARBA00012513"/>
    </source>
</evidence>
<evidence type="ECO:0000256" key="10">
    <source>
        <dbReference type="PROSITE-ProRule" id="PRU10141"/>
    </source>
</evidence>
<evidence type="ECO:0000313" key="13">
    <source>
        <dbReference type="Proteomes" id="UP000887575"/>
    </source>
</evidence>
<dbReference type="InterPro" id="IPR017441">
    <property type="entry name" value="Protein_kinase_ATP_BS"/>
</dbReference>
<keyword evidence="3" id="KW-0723">Serine/threonine-protein kinase</keyword>
<evidence type="ECO:0000256" key="7">
    <source>
        <dbReference type="ARBA" id="ARBA00022840"/>
    </source>
</evidence>
<evidence type="ECO:0000256" key="1">
    <source>
        <dbReference type="ARBA" id="ARBA00008718"/>
    </source>
</evidence>
<organism evidence="13 14">
    <name type="scientific">Mesorhabditis belari</name>
    <dbReference type="NCBI Taxonomy" id="2138241"/>
    <lineage>
        <taxon>Eukaryota</taxon>
        <taxon>Metazoa</taxon>
        <taxon>Ecdysozoa</taxon>
        <taxon>Nematoda</taxon>
        <taxon>Chromadorea</taxon>
        <taxon>Rhabditida</taxon>
        <taxon>Rhabditina</taxon>
        <taxon>Rhabditomorpha</taxon>
        <taxon>Rhabditoidea</taxon>
        <taxon>Rhabditidae</taxon>
        <taxon>Mesorhabditinae</taxon>
        <taxon>Mesorhabditis</taxon>
    </lineage>
</organism>
<accession>A0AAF3JAI0</accession>
<feature type="compositionally biased region" description="Low complexity" evidence="11">
    <location>
        <begin position="161"/>
        <end position="177"/>
    </location>
</feature>
<dbReference type="PANTHER" id="PTHR27001">
    <property type="entry name" value="OS01G0253100 PROTEIN"/>
    <property type="match status" value="1"/>
</dbReference>
<dbReference type="FunFam" id="1.10.510.10:FF:000754">
    <property type="entry name" value="Interleukin-1 receptor-associated kinase"/>
    <property type="match status" value="1"/>
</dbReference>
<dbReference type="Proteomes" id="UP000887575">
    <property type="component" value="Unassembled WGS sequence"/>
</dbReference>
<dbReference type="Gene3D" id="3.30.200.20">
    <property type="entry name" value="Phosphorylase Kinase, domain 1"/>
    <property type="match status" value="1"/>
</dbReference>
<keyword evidence="5 10" id="KW-0547">Nucleotide-binding</keyword>
<dbReference type="GO" id="GO:0006950">
    <property type="term" value="P:response to stress"/>
    <property type="evidence" value="ECO:0007669"/>
    <property type="project" value="UniProtKB-ARBA"/>
</dbReference>
<dbReference type="GO" id="GO:0031349">
    <property type="term" value="P:positive regulation of defense response"/>
    <property type="evidence" value="ECO:0007669"/>
    <property type="project" value="UniProtKB-ARBA"/>
</dbReference>
<dbReference type="InterPro" id="IPR011009">
    <property type="entry name" value="Kinase-like_dom_sf"/>
</dbReference>
<dbReference type="WBParaSite" id="MBELARI_LOCUS6563">
    <property type="protein sequence ID" value="MBELARI_LOCUS6563"/>
    <property type="gene ID" value="MBELARI_LOCUS6563"/>
</dbReference>
<evidence type="ECO:0000259" key="12">
    <source>
        <dbReference type="PROSITE" id="PS50011"/>
    </source>
</evidence>
<dbReference type="GO" id="GO:1902533">
    <property type="term" value="P:positive regulation of intracellular signal transduction"/>
    <property type="evidence" value="ECO:0007669"/>
    <property type="project" value="UniProtKB-ARBA"/>
</dbReference>
<dbReference type="AlphaFoldDB" id="A0AAF3JAI0"/>
<dbReference type="Pfam" id="PF07714">
    <property type="entry name" value="PK_Tyr_Ser-Thr"/>
    <property type="match status" value="1"/>
</dbReference>
<comment type="catalytic activity">
    <reaction evidence="8">
        <text>L-threonyl-[protein] + ATP = O-phospho-L-threonyl-[protein] + ADP + H(+)</text>
        <dbReference type="Rhea" id="RHEA:46608"/>
        <dbReference type="Rhea" id="RHEA-COMP:11060"/>
        <dbReference type="Rhea" id="RHEA-COMP:11605"/>
        <dbReference type="ChEBI" id="CHEBI:15378"/>
        <dbReference type="ChEBI" id="CHEBI:30013"/>
        <dbReference type="ChEBI" id="CHEBI:30616"/>
        <dbReference type="ChEBI" id="CHEBI:61977"/>
        <dbReference type="ChEBI" id="CHEBI:456216"/>
        <dbReference type="EC" id="2.7.11.1"/>
    </reaction>
</comment>
<feature type="compositionally biased region" description="Polar residues" evidence="11">
    <location>
        <begin position="124"/>
        <end position="156"/>
    </location>
</feature>
<keyword evidence="6" id="KW-0418">Kinase</keyword>
<evidence type="ECO:0000313" key="14">
    <source>
        <dbReference type="WBParaSite" id="MBELARI_LOCUS6563"/>
    </source>
</evidence>
<dbReference type="GO" id="GO:0004674">
    <property type="term" value="F:protein serine/threonine kinase activity"/>
    <property type="evidence" value="ECO:0007669"/>
    <property type="project" value="UniProtKB-KW"/>
</dbReference>
<evidence type="ECO:0000256" key="9">
    <source>
        <dbReference type="ARBA" id="ARBA00048679"/>
    </source>
</evidence>
<protein>
    <recommendedName>
        <fullName evidence="2">non-specific serine/threonine protein kinase</fullName>
        <ecNumber evidence="2">2.7.11.1</ecNumber>
    </recommendedName>
</protein>
<dbReference type="InterPro" id="IPR011029">
    <property type="entry name" value="DEATH-like_dom_sf"/>
</dbReference>
<evidence type="ECO:0000256" key="11">
    <source>
        <dbReference type="SAM" id="MobiDB-lite"/>
    </source>
</evidence>
<dbReference type="InterPro" id="IPR000719">
    <property type="entry name" value="Prot_kinase_dom"/>
</dbReference>
<dbReference type="InterPro" id="IPR008271">
    <property type="entry name" value="Ser/Thr_kinase_AS"/>
</dbReference>
<dbReference type="SUPFAM" id="SSF47986">
    <property type="entry name" value="DEATH domain"/>
    <property type="match status" value="1"/>
</dbReference>